<evidence type="ECO:0000256" key="3">
    <source>
        <dbReference type="ARBA" id="ARBA00022448"/>
    </source>
</evidence>
<dbReference type="InterPro" id="IPR025949">
    <property type="entry name" value="PapC-like_C"/>
</dbReference>
<accession>A0AAX3Z5D8</accession>
<dbReference type="Gene3D" id="3.10.20.410">
    <property type="match status" value="1"/>
</dbReference>
<dbReference type="PANTHER" id="PTHR30451:SF3">
    <property type="entry name" value="OUTER MEMBRANE USHER PROTEIN HTRE-RELATED"/>
    <property type="match status" value="1"/>
</dbReference>
<feature type="signal peptide" evidence="10">
    <location>
        <begin position="1"/>
        <end position="22"/>
    </location>
</feature>
<dbReference type="EMBL" id="CP126746">
    <property type="protein sequence ID" value="WMB12021.1"/>
    <property type="molecule type" value="Genomic_DNA"/>
</dbReference>
<dbReference type="Pfam" id="PF00577">
    <property type="entry name" value="Usher"/>
    <property type="match status" value="1"/>
</dbReference>
<evidence type="ECO:0000256" key="7">
    <source>
        <dbReference type="ARBA" id="ARBA00023136"/>
    </source>
</evidence>
<dbReference type="GO" id="GO:0015473">
    <property type="term" value="F:fimbrial usher porin activity"/>
    <property type="evidence" value="ECO:0007669"/>
    <property type="project" value="InterPro"/>
</dbReference>
<keyword evidence="7 9" id="KW-0472">Membrane</keyword>
<dbReference type="GO" id="GO:0009297">
    <property type="term" value="P:pilus assembly"/>
    <property type="evidence" value="ECO:0007669"/>
    <property type="project" value="InterPro"/>
</dbReference>
<dbReference type="Gene3D" id="2.60.40.3110">
    <property type="match status" value="1"/>
</dbReference>
<organism evidence="13 14">
    <name type="scientific">Enterobacter hormaechei</name>
    <dbReference type="NCBI Taxonomy" id="158836"/>
    <lineage>
        <taxon>Bacteria</taxon>
        <taxon>Pseudomonadati</taxon>
        <taxon>Pseudomonadota</taxon>
        <taxon>Gammaproteobacteria</taxon>
        <taxon>Enterobacterales</taxon>
        <taxon>Enterobacteriaceae</taxon>
        <taxon>Enterobacter</taxon>
        <taxon>Enterobacter cloacae complex</taxon>
    </lineage>
</organism>
<dbReference type="NCBIfam" id="NF007337">
    <property type="entry name" value="PRK09828.1"/>
    <property type="match status" value="1"/>
</dbReference>
<sequence length="869" mass="94557">MLFRRSLLCLAICTALQTTAYAAEAPAAPSSESEEVEFNDQFLFNTGTSIDVSRFSRGNPVVPGTFKTQVTLNGQKKLLTDFTFKDNGTPRATPCFTAKLLLQAGVKEARLKEVTSEESFDDRAQESCLTLDKALPGSSWDYDPGTQELSLSVPQIYIDRRPGGYVDPSLWDDGITAGMLSYDLNAWHSEGSSGSEDTVYAGLKYGLNLGPWRLRSRGMLDWDQDDGTDYSSQEVYLQRDITALRAQMLIGDSYTRGETFNSFSLRGLRMYNDDRMLPGGISTYAPTIRGVANSNAKVTVTQGGNKIYESTVPPGAFEIDDLSTTGYGSDLIVTIEESDGSKRTFSVPYSSVSQMLRPGYSRWDIGVGELHDTGMRDKPRVGYLTGYYGLSSLFTGYAGMQYMDTGYWSGLLGLAMNTRIGAFALDVTHSDADVDGIGKLKGQSYRLSWSKLLEDTNTSFNVAAYRFSTEDFLTLNDAASLAEDVKYRDTERNPGDTGEDVYNHFQRMKNQVQLNVSQPVRVGEEDYGSLYATGSWQDYWTESSSSSQFSVGYNNSFWLGSYSVSLQRTYDEYGEKNDSIYLSLTIPLENLLGHNKRPGGFSTVSANMNSDFKDSTSFNTSANGNTDDYRFSYSVNTSTSRANSGDLNQIGGYGNYNSPYGPLSLSASASDDNSRQYSLSYSGGMLVHSGGITLAPGSIGDTDTLALVSAPGAKGAHLTVGDGVIGSSGYAIMPYLSAYRENTVGIDISQLESDVEVKSTSTVAVPRSGAVLRVDFETDQGRSLLLDLHRSDNSFIPLGADVLNEQGQSVGSVGQAGQAYVRGVEDSGTLRVVWGNEVNNACTVTYRITASAQKVGLTTMLTNQTCQMQ</sequence>
<dbReference type="RefSeq" id="WP_006810071.1">
    <property type="nucleotide sequence ID" value="NZ_CP077308.1"/>
</dbReference>
<keyword evidence="9" id="KW-1029">Fimbrium biogenesis</keyword>
<feature type="domain" description="PapC-like C-terminal" evidence="11">
    <location>
        <begin position="785"/>
        <end position="849"/>
    </location>
</feature>
<keyword evidence="5 9" id="KW-0812">Transmembrane</keyword>
<evidence type="ECO:0000313" key="14">
    <source>
        <dbReference type="Proteomes" id="UP001229386"/>
    </source>
</evidence>
<dbReference type="GeneID" id="93200876"/>
<evidence type="ECO:0000256" key="6">
    <source>
        <dbReference type="ARBA" id="ARBA00022729"/>
    </source>
</evidence>
<keyword evidence="8 9" id="KW-0998">Cell outer membrane</keyword>
<dbReference type="Gene3D" id="2.60.40.2070">
    <property type="match status" value="1"/>
</dbReference>
<dbReference type="InterPro" id="IPR037224">
    <property type="entry name" value="PapC_N_sf"/>
</dbReference>
<evidence type="ECO:0000256" key="8">
    <source>
        <dbReference type="ARBA" id="ARBA00023237"/>
    </source>
</evidence>
<dbReference type="InterPro" id="IPR043142">
    <property type="entry name" value="PapC-like_C_sf"/>
</dbReference>
<dbReference type="Pfam" id="PF13953">
    <property type="entry name" value="PapC_C"/>
    <property type="match status" value="1"/>
</dbReference>
<dbReference type="InterPro" id="IPR042186">
    <property type="entry name" value="FimD_plug_dom"/>
</dbReference>
<evidence type="ECO:0000256" key="10">
    <source>
        <dbReference type="SAM" id="SignalP"/>
    </source>
</evidence>
<feature type="chain" id="PRO_5043870035" evidence="10">
    <location>
        <begin position="23"/>
        <end position="869"/>
    </location>
</feature>
<dbReference type="FunFam" id="2.60.40.3110:FF:000001">
    <property type="entry name" value="Putative fimbrial outer membrane usher"/>
    <property type="match status" value="1"/>
</dbReference>
<dbReference type="GO" id="GO:0009279">
    <property type="term" value="C:cell outer membrane"/>
    <property type="evidence" value="ECO:0007669"/>
    <property type="project" value="UniProtKB-SubCell"/>
</dbReference>
<dbReference type="PROSITE" id="PS01151">
    <property type="entry name" value="FIMBRIAL_USHER"/>
    <property type="match status" value="1"/>
</dbReference>
<dbReference type="Proteomes" id="UP001229386">
    <property type="component" value="Chromosome"/>
</dbReference>
<dbReference type="InterPro" id="IPR000015">
    <property type="entry name" value="Fimb_usher"/>
</dbReference>
<evidence type="ECO:0000313" key="13">
    <source>
        <dbReference type="EMBL" id="WMB12021.1"/>
    </source>
</evidence>
<evidence type="ECO:0000256" key="9">
    <source>
        <dbReference type="RuleBase" id="RU003884"/>
    </source>
</evidence>
<dbReference type="SUPFAM" id="SSF141729">
    <property type="entry name" value="FimD N-terminal domain-like"/>
    <property type="match status" value="1"/>
</dbReference>
<dbReference type="InterPro" id="IPR018030">
    <property type="entry name" value="Fimbrial_membr_usher_CS"/>
</dbReference>
<evidence type="ECO:0000256" key="5">
    <source>
        <dbReference type="ARBA" id="ARBA00022692"/>
    </source>
</evidence>
<comment type="subcellular location">
    <subcellularLocation>
        <location evidence="1 9">Cell outer membrane</location>
        <topology evidence="1 9">Multi-pass membrane protein</topology>
    </subcellularLocation>
</comment>
<feature type="domain" description="PapC N-terminal" evidence="12">
    <location>
        <begin position="37"/>
        <end position="186"/>
    </location>
</feature>
<dbReference type="Pfam" id="PF13954">
    <property type="entry name" value="PapC_N"/>
    <property type="match status" value="1"/>
</dbReference>
<dbReference type="PANTHER" id="PTHR30451">
    <property type="entry name" value="OUTER MEMBRANE USHER PROTEIN"/>
    <property type="match status" value="1"/>
</dbReference>
<evidence type="ECO:0000256" key="4">
    <source>
        <dbReference type="ARBA" id="ARBA00022452"/>
    </source>
</evidence>
<reference evidence="13" key="1">
    <citation type="journal article" date="2023" name="J. Antimicrob. Chemother.">
        <title>Emergence of OXA-48-producing Enterobacter hormaechei in a Swiss companion animal clinic and their genetic relationship to clinical human isolates.</title>
        <authorList>
            <person name="Dona V."/>
            <person name="Nordmann P."/>
            <person name="Kittl S."/>
            <person name="Schuller S."/>
            <person name="Bouvier M."/>
            <person name="Poirel L."/>
            <person name="Endimiani A."/>
            <person name="Perreten V."/>
        </authorList>
    </citation>
    <scope>NUCLEOTIDE SEQUENCE</scope>
    <source>
        <strain evidence="13">Ehh_25</strain>
    </source>
</reference>
<gene>
    <name evidence="13" type="ORF">QPR60_04000</name>
</gene>
<keyword evidence="3 9" id="KW-0813">Transport</keyword>
<evidence type="ECO:0000259" key="12">
    <source>
        <dbReference type="Pfam" id="PF13954"/>
    </source>
</evidence>
<keyword evidence="6 10" id="KW-0732">Signal</keyword>
<name>A0AAX3Z5D8_9ENTR</name>
<dbReference type="Gene3D" id="2.60.40.2610">
    <property type="entry name" value="Outer membrane usher protein FimD, plug domain"/>
    <property type="match status" value="1"/>
</dbReference>
<evidence type="ECO:0000256" key="1">
    <source>
        <dbReference type="ARBA" id="ARBA00004571"/>
    </source>
</evidence>
<protein>
    <submittedName>
        <fullName evidence="13">Outer membrane usher protein</fullName>
    </submittedName>
</protein>
<dbReference type="AlphaFoldDB" id="A0AAX3Z5D8"/>
<dbReference type="InterPro" id="IPR025885">
    <property type="entry name" value="PapC_N"/>
</dbReference>
<evidence type="ECO:0000256" key="2">
    <source>
        <dbReference type="ARBA" id="ARBA00008064"/>
    </source>
</evidence>
<keyword evidence="4" id="KW-1134">Transmembrane beta strand</keyword>
<comment type="similarity">
    <text evidence="2 9">Belongs to the fimbrial export usher family.</text>
</comment>
<proteinExistence type="inferred from homology"/>
<evidence type="ECO:0000259" key="11">
    <source>
        <dbReference type="Pfam" id="PF13953"/>
    </source>
</evidence>